<keyword evidence="2" id="KW-0721">Serine protease homolog</keyword>
<dbReference type="InterPro" id="IPR001254">
    <property type="entry name" value="Trypsin_dom"/>
</dbReference>
<feature type="domain" description="Kringle" evidence="8">
    <location>
        <begin position="124"/>
        <end position="170"/>
    </location>
</feature>
<proteinExistence type="inferred from homology"/>
<dbReference type="InterPro" id="IPR003609">
    <property type="entry name" value="Pan_app"/>
</dbReference>
<dbReference type="SMART" id="SM00020">
    <property type="entry name" value="Tryp_SPc"/>
    <property type="match status" value="1"/>
</dbReference>
<protein>
    <submittedName>
        <fullName evidence="11">Plasminogen</fullName>
    </submittedName>
</protein>
<gene>
    <name evidence="11" type="primary">PLG</name>
</gene>
<dbReference type="Pfam" id="PF00089">
    <property type="entry name" value="Trypsin"/>
    <property type="match status" value="1"/>
</dbReference>
<dbReference type="GO" id="GO:0005102">
    <property type="term" value="F:signaling receptor binding"/>
    <property type="evidence" value="ECO:0007669"/>
    <property type="project" value="TreeGrafter"/>
</dbReference>
<feature type="disulfide bond" evidence="7">
    <location>
        <begin position="411"/>
        <end position="434"/>
    </location>
</feature>
<dbReference type="GeneTree" id="ENSGT00940000155208"/>
<dbReference type="FunFam" id="2.40.20.10:FF:000011">
    <property type="entry name" value="Plasminogen"/>
    <property type="match status" value="1"/>
</dbReference>
<dbReference type="PANTHER" id="PTHR24261:SF13">
    <property type="entry name" value="PLASMINOGEN"/>
    <property type="match status" value="1"/>
</dbReference>
<dbReference type="InterPro" id="IPR001314">
    <property type="entry name" value="Peptidase_S1A"/>
</dbReference>
<dbReference type="PROSITE" id="PS50240">
    <property type="entry name" value="TRYPSIN_DOM"/>
    <property type="match status" value="1"/>
</dbReference>
<dbReference type="InterPro" id="IPR024174">
    <property type="entry name" value="HGF/MST1"/>
</dbReference>
<evidence type="ECO:0000256" key="2">
    <source>
        <dbReference type="ARBA" id="ARBA00022542"/>
    </source>
</evidence>
<dbReference type="PRINTS" id="PR00722">
    <property type="entry name" value="CHYMOTRYPSIN"/>
</dbReference>
<evidence type="ECO:0000313" key="11">
    <source>
        <dbReference type="Ensembl" id="ENSSPUP00000005174.1"/>
    </source>
</evidence>
<feature type="disulfide bond" evidence="7">
    <location>
        <begin position="313"/>
        <end position="336"/>
    </location>
</feature>
<dbReference type="SUPFAM" id="SSF57440">
    <property type="entry name" value="Kringle-like"/>
    <property type="match status" value="5"/>
</dbReference>
<dbReference type="SMART" id="SM00473">
    <property type="entry name" value="PAN_AP"/>
    <property type="match status" value="1"/>
</dbReference>
<sequence length="748" mass="84341">STFSLQGDTLDNYIKTEGAWILGNRKQSYKTNSKEECAVKCEAETEFTCRAFLFARKDQQCITLADNSKTKAVLRRTDAVLFEKRSMYIFEYYLNVEMLTRQAHKTQKHCFFIMLSSLFSLFFYSFTPGKFPAAGLEENYCRNPDNDEQGPWCYTTDPDTRYSYCNIPECEETCMHCSGENYQGKVSRTESGLACQNWNSQTPHDHGYIPANFPEKDLRLNYCRNPDGEPRPWCFTTSPTKRWEFCNIPRCTTPPPATSPGRQCLSEQGYDYRGQIAVTTSGATCQHWSAQFPHKHARTPENYPCKALEENYCRNPDGETMPWCYTTDPNKRWEYCNIPSCDSTTEVQVPVVPEQTTIVEECYQGNGQNFRGTTSLTITGKKCQAWSSMTPHSHSRTPAAYPNADLKRNYCRNPEGDRAPWCYTTEPSVRWEYCNLRKYQFNFPYAGCHNKEPSSFTFLADCATGNGKDYRGTAAKTATGKTCQEWNSQKPHVHDYFTTETHPDSGLERNVVSCPTHVRGHTLNLVFCSGLEAGDPVVGDVSAMPFSWTDHYLLHTSLSVFGLHFCGGTLIASQWVLTATHCLERSSRPSSYRVYLGLHTERASESSVQIRDVERLVKEPSGADMALLKLSSPVLINKEVIPACLPAANSTVSNGAECYVTGWGETKGEVHSVCHCCHYFDVPQESPSSFFSFSQGDSGGPLVCEVQGKYVVQGVTSWGLGCAQPMKPGVYVRVSRFIPWIQRTIEAN</sequence>
<evidence type="ECO:0000256" key="1">
    <source>
        <dbReference type="ARBA" id="ARBA00009228"/>
    </source>
</evidence>
<evidence type="ECO:0000256" key="5">
    <source>
        <dbReference type="ARBA" id="ARBA00022737"/>
    </source>
</evidence>
<dbReference type="Gene3D" id="2.40.20.10">
    <property type="entry name" value="Plasminogen Kringle 4"/>
    <property type="match status" value="5"/>
</dbReference>
<dbReference type="FunFam" id="2.40.20.10:FF:000004">
    <property type="entry name" value="Hepatocyte growth factor"/>
    <property type="match status" value="1"/>
</dbReference>
<dbReference type="AlphaFoldDB" id="A0A8D0L339"/>
<dbReference type="GO" id="GO:0099183">
    <property type="term" value="P:trans-synaptic signaling by BDNF, modulating synaptic transmission"/>
    <property type="evidence" value="ECO:0007669"/>
    <property type="project" value="Ensembl"/>
</dbReference>
<dbReference type="InterPro" id="IPR009003">
    <property type="entry name" value="Peptidase_S1_PA"/>
</dbReference>
<feature type="disulfide bond" evidence="7">
    <location>
        <begin position="174"/>
        <end position="251"/>
    </location>
</feature>
<dbReference type="PIRSF" id="PIRSF001152">
    <property type="entry name" value="HGF_MST1"/>
    <property type="match status" value="1"/>
</dbReference>
<organism evidence="11 12">
    <name type="scientific">Sphenodon punctatus</name>
    <name type="common">Tuatara</name>
    <name type="synonym">Hatteria punctata</name>
    <dbReference type="NCBI Taxonomy" id="8508"/>
    <lineage>
        <taxon>Eukaryota</taxon>
        <taxon>Metazoa</taxon>
        <taxon>Chordata</taxon>
        <taxon>Craniata</taxon>
        <taxon>Vertebrata</taxon>
        <taxon>Euteleostomi</taxon>
        <taxon>Lepidosauria</taxon>
        <taxon>Sphenodontia</taxon>
        <taxon>Sphenodontidae</taxon>
        <taxon>Sphenodon</taxon>
    </lineage>
</organism>
<evidence type="ECO:0000256" key="7">
    <source>
        <dbReference type="PROSITE-ProRule" id="PRU00121"/>
    </source>
</evidence>
<dbReference type="InterPro" id="IPR018114">
    <property type="entry name" value="TRYPSIN_HIS"/>
</dbReference>
<dbReference type="InterPro" id="IPR018056">
    <property type="entry name" value="Kringle_CS"/>
</dbReference>
<evidence type="ECO:0000256" key="4">
    <source>
        <dbReference type="ARBA" id="ARBA00022729"/>
    </source>
</evidence>
<dbReference type="CDD" id="cd00190">
    <property type="entry name" value="Tryp_SPc"/>
    <property type="match status" value="1"/>
</dbReference>
<dbReference type="Gene3D" id="3.50.4.10">
    <property type="entry name" value="Hepatocyte Growth Factor"/>
    <property type="match status" value="1"/>
</dbReference>
<dbReference type="FunFam" id="3.50.4.10:FF:000027">
    <property type="entry name" value="Plasminogen"/>
    <property type="match status" value="1"/>
</dbReference>
<reference evidence="11" key="2">
    <citation type="submission" date="2025-09" db="UniProtKB">
        <authorList>
            <consortium name="Ensembl"/>
        </authorList>
    </citation>
    <scope>IDENTIFICATION</scope>
</reference>
<feature type="domain" description="Kringle" evidence="8">
    <location>
        <begin position="263"/>
        <end position="341"/>
    </location>
</feature>
<dbReference type="PROSITE" id="PS50948">
    <property type="entry name" value="PAN"/>
    <property type="match status" value="1"/>
</dbReference>
<dbReference type="InterPro" id="IPR013806">
    <property type="entry name" value="Kringle-like"/>
</dbReference>
<dbReference type="InterPro" id="IPR000001">
    <property type="entry name" value="Kringle"/>
</dbReference>
<dbReference type="GO" id="GO:0042246">
    <property type="term" value="P:tissue regeneration"/>
    <property type="evidence" value="ECO:0007669"/>
    <property type="project" value="Ensembl"/>
</dbReference>
<dbReference type="GO" id="GO:0098978">
    <property type="term" value="C:glutamatergic synapse"/>
    <property type="evidence" value="ECO:0007669"/>
    <property type="project" value="Ensembl"/>
</dbReference>
<feature type="disulfide bond" evidence="7">
    <location>
        <begin position="223"/>
        <end position="246"/>
    </location>
</feature>
<feature type="domain" description="Peptidase S1" evidence="9">
    <location>
        <begin position="537"/>
        <end position="746"/>
    </location>
</feature>
<dbReference type="SMART" id="SM00130">
    <property type="entry name" value="KR"/>
    <property type="match status" value="5"/>
</dbReference>
<dbReference type="Proteomes" id="UP000694392">
    <property type="component" value="Unplaced"/>
</dbReference>
<feature type="disulfide bond" evidence="7">
    <location>
        <begin position="195"/>
        <end position="234"/>
    </location>
</feature>
<dbReference type="GO" id="GO:0046716">
    <property type="term" value="P:muscle cell cellular homeostasis"/>
    <property type="evidence" value="ECO:0007669"/>
    <property type="project" value="Ensembl"/>
</dbReference>
<dbReference type="Pfam" id="PF00024">
    <property type="entry name" value="PAN_1"/>
    <property type="match status" value="1"/>
</dbReference>
<keyword evidence="6 7" id="KW-1015">Disulfide bond</keyword>
<dbReference type="CDD" id="cd00108">
    <property type="entry name" value="KR"/>
    <property type="match status" value="4"/>
</dbReference>
<dbReference type="InterPro" id="IPR043504">
    <property type="entry name" value="Peptidase_S1_PA_chymotrypsin"/>
</dbReference>
<dbReference type="GO" id="GO:0071674">
    <property type="term" value="P:mononuclear cell migration"/>
    <property type="evidence" value="ECO:0007669"/>
    <property type="project" value="Ensembl"/>
</dbReference>
<evidence type="ECO:0000256" key="6">
    <source>
        <dbReference type="ARBA" id="ARBA00023157"/>
    </source>
</evidence>
<dbReference type="GO" id="GO:0009986">
    <property type="term" value="C:cell surface"/>
    <property type="evidence" value="ECO:0007669"/>
    <property type="project" value="Ensembl"/>
</dbReference>
<evidence type="ECO:0000256" key="3">
    <source>
        <dbReference type="ARBA" id="ARBA00022572"/>
    </source>
</evidence>
<dbReference type="FunFam" id="2.40.20.10:FF:000025">
    <property type="entry name" value="Plasminogen"/>
    <property type="match status" value="1"/>
</dbReference>
<feature type="disulfide bond" evidence="7">
    <location>
        <begin position="383"/>
        <end position="422"/>
    </location>
</feature>
<evidence type="ECO:0000259" key="9">
    <source>
        <dbReference type="PROSITE" id="PS50240"/>
    </source>
</evidence>
<feature type="domain" description="Kringle" evidence="8">
    <location>
        <begin position="361"/>
        <end position="439"/>
    </location>
</feature>
<dbReference type="PRINTS" id="PR00018">
    <property type="entry name" value="KRINGLE"/>
</dbReference>
<dbReference type="Gene3D" id="2.40.10.10">
    <property type="entry name" value="Trypsin-like serine proteases"/>
    <property type="match status" value="1"/>
</dbReference>
<evidence type="ECO:0000259" key="10">
    <source>
        <dbReference type="PROSITE" id="PS50948"/>
    </source>
</evidence>
<dbReference type="PROSITE" id="PS50070">
    <property type="entry name" value="KRINGLE_2"/>
    <property type="match status" value="5"/>
</dbReference>
<evidence type="ECO:0000259" key="8">
    <source>
        <dbReference type="PROSITE" id="PS50070"/>
    </source>
</evidence>
<comment type="similarity">
    <text evidence="1">Belongs to the peptidase S1 family. Snake venom subfamily.</text>
</comment>
<dbReference type="PROSITE" id="PS00021">
    <property type="entry name" value="KRINGLE_1"/>
    <property type="match status" value="4"/>
</dbReference>
<feature type="domain" description="Apple" evidence="10">
    <location>
        <begin position="5"/>
        <end position="87"/>
    </location>
</feature>
<dbReference type="GO" id="GO:0045445">
    <property type="term" value="P:myoblast differentiation"/>
    <property type="evidence" value="ECO:0007669"/>
    <property type="project" value="Ensembl"/>
</dbReference>
<feature type="domain" description="Kringle" evidence="8">
    <location>
        <begin position="461"/>
        <end position="536"/>
    </location>
</feature>
<dbReference type="InterPro" id="IPR050759">
    <property type="entry name" value="Serine_protease_kringle"/>
</dbReference>
<feature type="disulfide bond" evidence="7">
    <location>
        <begin position="285"/>
        <end position="324"/>
    </location>
</feature>
<dbReference type="GO" id="GO:0005615">
    <property type="term" value="C:extracellular space"/>
    <property type="evidence" value="ECO:0007669"/>
    <property type="project" value="TreeGrafter"/>
</dbReference>
<evidence type="ECO:0000313" key="12">
    <source>
        <dbReference type="Proteomes" id="UP000694392"/>
    </source>
</evidence>
<name>A0A8D0L339_SPHPU</name>
<feature type="domain" description="Kringle" evidence="8">
    <location>
        <begin position="173"/>
        <end position="251"/>
    </location>
</feature>
<reference evidence="11" key="1">
    <citation type="submission" date="2025-08" db="UniProtKB">
        <authorList>
            <consortium name="Ensembl"/>
        </authorList>
    </citation>
    <scope>IDENTIFICATION</scope>
</reference>
<dbReference type="SUPFAM" id="SSF50494">
    <property type="entry name" value="Trypsin-like serine proteases"/>
    <property type="match status" value="1"/>
</dbReference>
<dbReference type="GO" id="GO:0019900">
    <property type="term" value="F:kinase binding"/>
    <property type="evidence" value="ECO:0007669"/>
    <property type="project" value="Ensembl"/>
</dbReference>
<comment type="caution">
    <text evidence="7">Lacks conserved residue(s) required for the propagation of feature annotation.</text>
</comment>
<dbReference type="GO" id="GO:0098685">
    <property type="term" value="C:Schaffer collateral - CA1 synapse"/>
    <property type="evidence" value="ECO:0007669"/>
    <property type="project" value="Ensembl"/>
</dbReference>
<dbReference type="CDD" id="cd01099">
    <property type="entry name" value="PAN_AP_HGF"/>
    <property type="match status" value="1"/>
</dbReference>
<keyword evidence="12" id="KW-1185">Reference proteome</keyword>
<dbReference type="GO" id="GO:0004252">
    <property type="term" value="F:serine-type endopeptidase activity"/>
    <property type="evidence" value="ECO:0007669"/>
    <property type="project" value="InterPro"/>
</dbReference>
<dbReference type="PROSITE" id="PS00134">
    <property type="entry name" value="TRYPSIN_HIS"/>
    <property type="match status" value="1"/>
</dbReference>
<dbReference type="Ensembl" id="ENSSPUT00000005500.1">
    <property type="protein sequence ID" value="ENSSPUP00000005174.1"/>
    <property type="gene ID" value="ENSSPUG00000003552.1"/>
</dbReference>
<keyword evidence="3 7" id="KW-0420">Kringle</keyword>
<feature type="disulfide bond" evidence="7">
    <location>
        <begin position="264"/>
        <end position="341"/>
    </location>
</feature>
<dbReference type="InterPro" id="IPR038178">
    <property type="entry name" value="Kringle_sf"/>
</dbReference>
<keyword evidence="4" id="KW-0732">Signal</keyword>
<keyword evidence="5" id="KW-0677">Repeat</keyword>
<dbReference type="Pfam" id="PF00051">
    <property type="entry name" value="Kringle"/>
    <property type="match status" value="5"/>
</dbReference>
<dbReference type="SUPFAM" id="SSF57414">
    <property type="entry name" value="Hairpin loop containing domain-like"/>
    <property type="match status" value="1"/>
</dbReference>
<dbReference type="GO" id="GO:0016485">
    <property type="term" value="P:protein processing"/>
    <property type="evidence" value="ECO:0007669"/>
    <property type="project" value="Ensembl"/>
</dbReference>
<dbReference type="PANTHER" id="PTHR24261">
    <property type="entry name" value="PLASMINOGEN-RELATED"/>
    <property type="match status" value="1"/>
</dbReference>
<accession>A0A8D0L339</accession>